<evidence type="ECO:0000313" key="2">
    <source>
        <dbReference type="Proteomes" id="UP001501576"/>
    </source>
</evidence>
<dbReference type="EMBL" id="BAAABZ010000022">
    <property type="protein sequence ID" value="GAA0528854.1"/>
    <property type="molecule type" value="Genomic_DNA"/>
</dbReference>
<dbReference type="Proteomes" id="UP001501576">
    <property type="component" value="Unassembled WGS sequence"/>
</dbReference>
<accession>A0ABN1CYS0</accession>
<reference evidence="1 2" key="1">
    <citation type="journal article" date="2019" name="Int. J. Syst. Evol. Microbiol.">
        <title>The Global Catalogue of Microorganisms (GCM) 10K type strain sequencing project: providing services to taxonomists for standard genome sequencing and annotation.</title>
        <authorList>
            <consortium name="The Broad Institute Genomics Platform"/>
            <consortium name="The Broad Institute Genome Sequencing Center for Infectious Disease"/>
            <person name="Wu L."/>
            <person name="Ma J."/>
        </authorList>
    </citation>
    <scope>NUCLEOTIDE SEQUENCE [LARGE SCALE GENOMIC DNA]</scope>
    <source>
        <strain evidence="1 2">JCM 5052</strain>
    </source>
</reference>
<sequence length="69" mass="7869">MQRDPEFFSDGVCAPRKLRVSDPLRLHQARESPVRRAQSSCHSDPRAVFNQFNRASTLLPYPDARTGVE</sequence>
<protein>
    <submittedName>
        <fullName evidence="1">Uncharacterized protein</fullName>
    </submittedName>
</protein>
<gene>
    <name evidence="1" type="ORF">GCM10010390_33870</name>
</gene>
<comment type="caution">
    <text evidence="1">The sequence shown here is derived from an EMBL/GenBank/DDBJ whole genome shotgun (WGS) entry which is preliminary data.</text>
</comment>
<keyword evidence="2" id="KW-1185">Reference proteome</keyword>
<proteinExistence type="predicted"/>
<evidence type="ECO:0000313" key="1">
    <source>
        <dbReference type="EMBL" id="GAA0528854.1"/>
    </source>
</evidence>
<organism evidence="1 2">
    <name type="scientific">Streptomyces mordarskii</name>
    <dbReference type="NCBI Taxonomy" id="1226758"/>
    <lineage>
        <taxon>Bacteria</taxon>
        <taxon>Bacillati</taxon>
        <taxon>Actinomycetota</taxon>
        <taxon>Actinomycetes</taxon>
        <taxon>Kitasatosporales</taxon>
        <taxon>Streptomycetaceae</taxon>
        <taxon>Streptomyces</taxon>
    </lineage>
</organism>
<name>A0ABN1CYS0_9ACTN</name>